<evidence type="ECO:0000313" key="3">
    <source>
        <dbReference type="Proteomes" id="UP000371041"/>
    </source>
</evidence>
<keyword evidence="3" id="KW-1185">Reference proteome</keyword>
<proteinExistence type="predicted"/>
<dbReference type="RefSeq" id="WP_154076153.1">
    <property type="nucleotide sequence ID" value="NZ_CP045929.1"/>
</dbReference>
<dbReference type="EMBL" id="CP045929">
    <property type="protein sequence ID" value="QGK69558.1"/>
    <property type="molecule type" value="Genomic_DNA"/>
</dbReference>
<protein>
    <recommendedName>
        <fullName evidence="1">Ferric siderophore reductase C-terminal domain-containing protein</fullName>
    </recommendedName>
</protein>
<dbReference type="GO" id="GO:0051537">
    <property type="term" value="F:2 iron, 2 sulfur cluster binding"/>
    <property type="evidence" value="ECO:0007669"/>
    <property type="project" value="InterPro"/>
</dbReference>
<dbReference type="Pfam" id="PF11575">
    <property type="entry name" value="FhuF_C"/>
    <property type="match status" value="1"/>
</dbReference>
<dbReference type="InterPro" id="IPR024726">
    <property type="entry name" value="FhuF_C"/>
</dbReference>
<evidence type="ECO:0000313" key="2">
    <source>
        <dbReference type="EMBL" id="QGK69558.1"/>
    </source>
</evidence>
<dbReference type="Proteomes" id="UP000371041">
    <property type="component" value="Chromosome"/>
</dbReference>
<feature type="domain" description="Ferric siderophore reductase C-terminal" evidence="1">
    <location>
        <begin position="209"/>
        <end position="229"/>
    </location>
</feature>
<dbReference type="AlphaFoldDB" id="A0A5Q3Q4L6"/>
<sequence length="238" mass="26804">MRAPTCSDAVLRGRLRECDRLLPRPSLAPPETLTTVPWTEFCDTAGPWLPRCVEEWQERGGFRHRRAGLVLVAFRAGWLACCASVPEYHFAARVPALSTLDAQIDEHGRLRALTTTEVAVDPDADRWWKEMRAFFTPLAESLHALGGPPASSHEYWGNPVGLLGTVLWRLQRAGLPGDAVHSATELREATGLVKLLDLDREPPGPWARRRTCCQWWRRADGGYCDECVLWNSHSRRSE</sequence>
<evidence type="ECO:0000259" key="1">
    <source>
        <dbReference type="Pfam" id="PF11575"/>
    </source>
</evidence>
<name>A0A5Q3Q4L6_9PSEU</name>
<dbReference type="KEGG" id="sace:GIY23_08500"/>
<organism evidence="2 3">
    <name type="scientific">Allosaccharopolyspora coralli</name>
    <dbReference type="NCBI Taxonomy" id="2665642"/>
    <lineage>
        <taxon>Bacteria</taxon>
        <taxon>Bacillati</taxon>
        <taxon>Actinomycetota</taxon>
        <taxon>Actinomycetes</taxon>
        <taxon>Pseudonocardiales</taxon>
        <taxon>Pseudonocardiaceae</taxon>
        <taxon>Allosaccharopolyspora</taxon>
    </lineage>
</organism>
<reference evidence="3" key="1">
    <citation type="submission" date="2019-11" db="EMBL/GenBank/DDBJ databases">
        <title>The complete genome sequence of Saccharopolyspora sp. E2A.</title>
        <authorList>
            <person name="Zhang G."/>
        </authorList>
    </citation>
    <scope>NUCLEOTIDE SEQUENCE [LARGE SCALE GENOMIC DNA]</scope>
    <source>
        <strain evidence="3">E2A</strain>
    </source>
</reference>
<gene>
    <name evidence="2" type="ORF">GIY23_08500</name>
</gene>
<accession>A0A5Q3Q4L6</accession>